<evidence type="ECO:0000313" key="3">
    <source>
        <dbReference type="Proteomes" id="UP000558488"/>
    </source>
</evidence>
<proteinExistence type="predicted"/>
<reference evidence="2 3" key="1">
    <citation type="journal article" date="2020" name="Nature">
        <title>Six reference-quality genomes reveal evolution of bat adaptations.</title>
        <authorList>
            <person name="Jebb D."/>
            <person name="Huang Z."/>
            <person name="Pippel M."/>
            <person name="Hughes G.M."/>
            <person name="Lavrichenko K."/>
            <person name="Devanna P."/>
            <person name="Winkler S."/>
            <person name="Jermiin L.S."/>
            <person name="Skirmuntt E.C."/>
            <person name="Katzourakis A."/>
            <person name="Burkitt-Gray L."/>
            <person name="Ray D.A."/>
            <person name="Sullivan K.A.M."/>
            <person name="Roscito J.G."/>
            <person name="Kirilenko B.M."/>
            <person name="Davalos L.M."/>
            <person name="Corthals A.P."/>
            <person name="Power M.L."/>
            <person name="Jones G."/>
            <person name="Ransome R.D."/>
            <person name="Dechmann D.K.N."/>
            <person name="Locatelli A.G."/>
            <person name="Puechmaille S.J."/>
            <person name="Fedrigo O."/>
            <person name="Jarvis E.D."/>
            <person name="Hiller M."/>
            <person name="Vernes S.C."/>
            <person name="Myers E.W."/>
            <person name="Teeling E.C."/>
        </authorList>
    </citation>
    <scope>NUCLEOTIDE SEQUENCE [LARGE SCALE GENOMIC DNA]</scope>
    <source>
        <strain evidence="2">MPipKuh1</strain>
        <tissue evidence="2">Flight muscle</tissue>
    </source>
</reference>
<dbReference type="Proteomes" id="UP000558488">
    <property type="component" value="Unassembled WGS sequence"/>
</dbReference>
<evidence type="ECO:0000313" key="2">
    <source>
        <dbReference type="EMBL" id="KAF6335416.1"/>
    </source>
</evidence>
<organism evidence="2 3">
    <name type="scientific">Pipistrellus kuhlii</name>
    <name type="common">Kuhl's pipistrelle</name>
    <dbReference type="NCBI Taxonomy" id="59472"/>
    <lineage>
        <taxon>Eukaryota</taxon>
        <taxon>Metazoa</taxon>
        <taxon>Chordata</taxon>
        <taxon>Craniata</taxon>
        <taxon>Vertebrata</taxon>
        <taxon>Euteleostomi</taxon>
        <taxon>Mammalia</taxon>
        <taxon>Eutheria</taxon>
        <taxon>Laurasiatheria</taxon>
        <taxon>Chiroptera</taxon>
        <taxon>Yangochiroptera</taxon>
        <taxon>Vespertilionidae</taxon>
        <taxon>Pipistrellus</taxon>
    </lineage>
</organism>
<name>A0A7J7WDJ8_PIPKU</name>
<feature type="region of interest" description="Disordered" evidence="1">
    <location>
        <begin position="144"/>
        <end position="213"/>
    </location>
</feature>
<dbReference type="AlphaFoldDB" id="A0A7J7WDJ8"/>
<sequence>MTPTASCKAELRSPALNRVPHRQGGRGASRPFPASGLGPRVATQAAQRTKGRTSRLVRAAARTDWGCNGLSSQVRRRLPGLRPLPVRERASGSPGTSRPPGSRQSPLPLAGQGASWGETSHTHMHTHTRSHTCTCVKTPRGFIGSSQGGDLEPSPTPASAQAEASVWPLGCSAAGSQPTLRERPPLPRQPWSVAPMLPPAPSTGPRAQGVLRR</sequence>
<feature type="region of interest" description="Disordered" evidence="1">
    <location>
        <begin position="1"/>
        <end position="132"/>
    </location>
</feature>
<dbReference type="EMBL" id="JACAGB010000011">
    <property type="protein sequence ID" value="KAF6335416.1"/>
    <property type="molecule type" value="Genomic_DNA"/>
</dbReference>
<feature type="compositionally biased region" description="Low complexity" evidence="1">
    <location>
        <begin position="91"/>
        <end position="106"/>
    </location>
</feature>
<protein>
    <submittedName>
        <fullName evidence="2">Uncharacterized protein</fullName>
    </submittedName>
</protein>
<gene>
    <name evidence="2" type="ORF">mPipKuh1_008097</name>
</gene>
<accession>A0A7J7WDJ8</accession>
<comment type="caution">
    <text evidence="2">The sequence shown here is derived from an EMBL/GenBank/DDBJ whole genome shotgun (WGS) entry which is preliminary data.</text>
</comment>
<keyword evidence="3" id="KW-1185">Reference proteome</keyword>
<evidence type="ECO:0000256" key="1">
    <source>
        <dbReference type="SAM" id="MobiDB-lite"/>
    </source>
</evidence>